<reference evidence="1" key="1">
    <citation type="submission" date="2020-09" db="EMBL/GenBank/DDBJ databases">
        <title>A novel bacterium of genus Bacillus, isolated from South China Sea.</title>
        <authorList>
            <person name="Huang H."/>
            <person name="Mo K."/>
            <person name="Hu Y."/>
        </authorList>
    </citation>
    <scope>NUCLEOTIDE SEQUENCE</scope>
    <source>
        <strain evidence="1">IB182487</strain>
    </source>
</reference>
<dbReference type="Pfam" id="PF10719">
    <property type="entry name" value="ComFB"/>
    <property type="match status" value="1"/>
</dbReference>
<organism evidence="1 2">
    <name type="scientific">Metabacillus arenae</name>
    <dbReference type="NCBI Taxonomy" id="2771434"/>
    <lineage>
        <taxon>Bacteria</taxon>
        <taxon>Bacillati</taxon>
        <taxon>Bacillota</taxon>
        <taxon>Bacilli</taxon>
        <taxon>Bacillales</taxon>
        <taxon>Bacillaceae</taxon>
        <taxon>Metabacillus</taxon>
    </lineage>
</organism>
<dbReference type="AlphaFoldDB" id="A0A926NIZ0"/>
<sequence>MVINAMEQIVKHLLDSYKEKLGMNCFCETCKENVFALVLNKVQPRYVSDYEKVAYVKANYIDKQEMTSLQVKLAECAKIVSDNPLCEEMKKRGDR</sequence>
<evidence type="ECO:0000313" key="1">
    <source>
        <dbReference type="EMBL" id="MBD1381388.1"/>
    </source>
</evidence>
<dbReference type="Proteomes" id="UP000626844">
    <property type="component" value="Unassembled WGS sequence"/>
</dbReference>
<accession>A0A926NIZ0</accession>
<protein>
    <submittedName>
        <fullName evidence="1">Late competence development ComFB family protein</fullName>
    </submittedName>
</protein>
<name>A0A926NIZ0_9BACI</name>
<dbReference type="InterPro" id="IPR019657">
    <property type="entry name" value="ComFB"/>
</dbReference>
<comment type="caution">
    <text evidence="1">The sequence shown here is derived from an EMBL/GenBank/DDBJ whole genome shotgun (WGS) entry which is preliminary data.</text>
</comment>
<gene>
    <name evidence="1" type="ORF">IC621_14205</name>
</gene>
<dbReference type="EMBL" id="JACXAI010000018">
    <property type="protein sequence ID" value="MBD1381388.1"/>
    <property type="molecule type" value="Genomic_DNA"/>
</dbReference>
<evidence type="ECO:0000313" key="2">
    <source>
        <dbReference type="Proteomes" id="UP000626844"/>
    </source>
</evidence>
<dbReference type="RefSeq" id="WP_191158990.1">
    <property type="nucleotide sequence ID" value="NZ_JACXAI010000018.1"/>
</dbReference>
<keyword evidence="2" id="KW-1185">Reference proteome</keyword>
<proteinExistence type="predicted"/>